<evidence type="ECO:0000259" key="1">
    <source>
        <dbReference type="SMART" id="SM00841"/>
    </source>
</evidence>
<name>A0A2H5PUY7_CITUN</name>
<evidence type="ECO:0000313" key="2">
    <source>
        <dbReference type="EMBL" id="GAY56162.1"/>
    </source>
</evidence>
<accession>A0A2H5PUY7</accession>
<keyword evidence="3" id="KW-1185">Reference proteome</keyword>
<dbReference type="AlphaFoldDB" id="A0A2H5PUY7"/>
<gene>
    <name evidence="2" type="ORF">CUMW_169740</name>
</gene>
<dbReference type="Gene3D" id="2.40.50.140">
    <property type="entry name" value="Nucleic acid-binding proteins"/>
    <property type="match status" value="1"/>
</dbReference>
<sequence>MVGFSWLRVTKGLAALHGQGVHCLGLAQPRVLIFMGGSKPATLDTGAVVNVPLFVNIGDEILVYTRIGLYMTPCCIFIDARNVHEPEIVKGFQTLALCSS</sequence>
<dbReference type="EMBL" id="BDQV01000132">
    <property type="protein sequence ID" value="GAY56162.1"/>
    <property type="molecule type" value="Genomic_DNA"/>
</dbReference>
<dbReference type="InterPro" id="IPR013852">
    <property type="entry name" value="Transl_elong_P/YeiP_CS"/>
</dbReference>
<dbReference type="PROSITE" id="PS01275">
    <property type="entry name" value="EFP"/>
    <property type="match status" value="1"/>
</dbReference>
<dbReference type="GO" id="GO:0005829">
    <property type="term" value="C:cytosol"/>
    <property type="evidence" value="ECO:0007669"/>
    <property type="project" value="UniProtKB-ARBA"/>
</dbReference>
<organism evidence="2 3">
    <name type="scientific">Citrus unshiu</name>
    <name type="common">Satsuma mandarin</name>
    <name type="synonym">Citrus nobilis var. unshiu</name>
    <dbReference type="NCBI Taxonomy" id="55188"/>
    <lineage>
        <taxon>Eukaryota</taxon>
        <taxon>Viridiplantae</taxon>
        <taxon>Streptophyta</taxon>
        <taxon>Embryophyta</taxon>
        <taxon>Tracheophyta</taxon>
        <taxon>Spermatophyta</taxon>
        <taxon>Magnoliopsida</taxon>
        <taxon>eudicotyledons</taxon>
        <taxon>Gunneridae</taxon>
        <taxon>Pentapetalae</taxon>
        <taxon>rosids</taxon>
        <taxon>malvids</taxon>
        <taxon>Sapindales</taxon>
        <taxon>Rutaceae</taxon>
        <taxon>Aurantioideae</taxon>
        <taxon>Citrus</taxon>
    </lineage>
</organism>
<dbReference type="GO" id="GO:0043043">
    <property type="term" value="P:peptide biosynthetic process"/>
    <property type="evidence" value="ECO:0007669"/>
    <property type="project" value="InterPro"/>
</dbReference>
<feature type="domain" description="Elongation factor P C-terminal" evidence="1">
    <location>
        <begin position="35"/>
        <end position="73"/>
    </location>
</feature>
<proteinExistence type="predicted"/>
<dbReference type="Proteomes" id="UP000236630">
    <property type="component" value="Unassembled WGS sequence"/>
</dbReference>
<dbReference type="FunFam" id="2.40.50.140:FF:000004">
    <property type="entry name" value="Elongation factor P"/>
    <property type="match status" value="1"/>
</dbReference>
<protein>
    <recommendedName>
        <fullName evidence="1">Elongation factor P C-terminal domain-containing protein</fullName>
    </recommendedName>
</protein>
<comment type="caution">
    <text evidence="2">The sequence shown here is derived from an EMBL/GenBank/DDBJ whole genome shotgun (WGS) entry which is preliminary data.</text>
</comment>
<evidence type="ECO:0000313" key="3">
    <source>
        <dbReference type="Proteomes" id="UP000236630"/>
    </source>
</evidence>
<reference evidence="2 3" key="1">
    <citation type="journal article" date="2017" name="Front. Genet.">
        <title>Draft sequencing of the heterozygous diploid genome of Satsuma (Citrus unshiu Marc.) using a hybrid assembly approach.</title>
        <authorList>
            <person name="Shimizu T."/>
            <person name="Tanizawa Y."/>
            <person name="Mochizuki T."/>
            <person name="Nagasaki H."/>
            <person name="Yoshioka T."/>
            <person name="Toyoda A."/>
            <person name="Fujiyama A."/>
            <person name="Kaminuma E."/>
            <person name="Nakamura Y."/>
        </authorList>
    </citation>
    <scope>NUCLEOTIDE SEQUENCE [LARGE SCALE GENOMIC DNA]</scope>
    <source>
        <strain evidence="3">cv. Miyagawa wase</strain>
    </source>
</reference>
<dbReference type="InterPro" id="IPR015365">
    <property type="entry name" value="Elong-fact-P_C"/>
</dbReference>
<dbReference type="InterPro" id="IPR012340">
    <property type="entry name" value="NA-bd_OB-fold"/>
</dbReference>
<dbReference type="STRING" id="55188.A0A2H5PUY7"/>
<dbReference type="SMART" id="SM00841">
    <property type="entry name" value="Elong-fact-P_C"/>
    <property type="match status" value="1"/>
</dbReference>
<dbReference type="Pfam" id="PF09285">
    <property type="entry name" value="Elong-fact-P_C"/>
    <property type="match status" value="1"/>
</dbReference>
<dbReference type="SUPFAM" id="SSF50249">
    <property type="entry name" value="Nucleic acid-binding proteins"/>
    <property type="match status" value="1"/>
</dbReference>